<keyword evidence="4 9" id="KW-0132">Cell division</keyword>
<dbReference type="Pfam" id="PF03799">
    <property type="entry name" value="FtsQ_DivIB_C"/>
    <property type="match status" value="1"/>
</dbReference>
<reference evidence="11 12" key="1">
    <citation type="submission" date="2018-08" db="EMBL/GenBank/DDBJ databases">
        <title>Hydrogenophaga sp. LA-38 isolated from sludge.</title>
        <authorList>
            <person name="Im W.-T."/>
        </authorList>
    </citation>
    <scope>NUCLEOTIDE SEQUENCE [LARGE SCALE GENOMIC DNA]</scope>
    <source>
        <strain evidence="11 12">LA-38</strain>
    </source>
</reference>
<dbReference type="GO" id="GO:0005886">
    <property type="term" value="C:plasma membrane"/>
    <property type="evidence" value="ECO:0007669"/>
    <property type="project" value="UniProtKB-SubCell"/>
</dbReference>
<dbReference type="Pfam" id="PF08478">
    <property type="entry name" value="POTRA_1"/>
    <property type="match status" value="1"/>
</dbReference>
<dbReference type="RefSeq" id="WP_116960687.1">
    <property type="nucleotide sequence ID" value="NZ_QVLS01000014.1"/>
</dbReference>
<keyword evidence="7 9" id="KW-0472">Membrane</keyword>
<comment type="function">
    <text evidence="9">Essential cell division protein. May link together the upstream cell division proteins, which are predominantly cytoplasmic, with the downstream cell division proteins, which are predominantly periplasmic. May control correct divisome assembly.</text>
</comment>
<accession>A0A372EEU0</accession>
<dbReference type="InterPro" id="IPR013685">
    <property type="entry name" value="POTRA_FtsQ_type"/>
</dbReference>
<dbReference type="GO" id="GO:0043093">
    <property type="term" value="P:FtsZ-dependent cytokinesis"/>
    <property type="evidence" value="ECO:0007669"/>
    <property type="project" value="UniProtKB-UniRule"/>
</dbReference>
<evidence type="ECO:0000256" key="1">
    <source>
        <dbReference type="ARBA" id="ARBA00004370"/>
    </source>
</evidence>
<dbReference type="Gene3D" id="3.40.50.11690">
    <property type="entry name" value="Cell division protein FtsQ/DivIB"/>
    <property type="match status" value="1"/>
</dbReference>
<dbReference type="Gene3D" id="3.10.20.310">
    <property type="entry name" value="membrane protein fhac"/>
    <property type="match status" value="1"/>
</dbReference>
<name>A0A372EEU0_9BURK</name>
<dbReference type="GO" id="GO:0032153">
    <property type="term" value="C:cell division site"/>
    <property type="evidence" value="ECO:0007669"/>
    <property type="project" value="UniProtKB-UniRule"/>
</dbReference>
<dbReference type="GO" id="GO:0090529">
    <property type="term" value="P:cell septum assembly"/>
    <property type="evidence" value="ECO:0007669"/>
    <property type="project" value="InterPro"/>
</dbReference>
<evidence type="ECO:0000313" key="11">
    <source>
        <dbReference type="EMBL" id="RFP76799.1"/>
    </source>
</evidence>
<dbReference type="PROSITE" id="PS51779">
    <property type="entry name" value="POTRA"/>
    <property type="match status" value="1"/>
</dbReference>
<evidence type="ECO:0000259" key="10">
    <source>
        <dbReference type="PROSITE" id="PS51779"/>
    </source>
</evidence>
<dbReference type="PANTHER" id="PTHR35851">
    <property type="entry name" value="CELL DIVISION PROTEIN FTSQ"/>
    <property type="match status" value="1"/>
</dbReference>
<evidence type="ECO:0000256" key="4">
    <source>
        <dbReference type="ARBA" id="ARBA00022618"/>
    </source>
</evidence>
<dbReference type="HAMAP" id="MF_00911">
    <property type="entry name" value="FtsQ_subfam"/>
    <property type="match status" value="1"/>
</dbReference>
<protein>
    <recommendedName>
        <fullName evidence="9">Cell division protein FtsQ</fullName>
    </recommendedName>
</protein>
<sequence>MPTTTDMPLDVKLMALATQLLLGVFALLALGALGTWAVRHPAWTVKGISVHGDVAHQNAVGLRAQLATQMRARLSSSFLTVDLDQVRQMFEQVPWVRRAVVQRDFPNRLRVTLQEHDAVAWWGEAGSGELVNSHGEVFEASPDDIDQLPELAGPEDRAGEVLAMHKALQAQFARLELGLDRLELGERGAWRARLHSGAVVELGRGTPEELQARVQRFVGTLPQLTERTAGALQTVDLRYPNGYALRIRGVTTTSDHPANTRTPTNR</sequence>
<dbReference type="InterPro" id="IPR005548">
    <property type="entry name" value="Cell_div_FtsQ/DivIB_C"/>
</dbReference>
<keyword evidence="12" id="KW-1185">Reference proteome</keyword>
<evidence type="ECO:0000256" key="8">
    <source>
        <dbReference type="ARBA" id="ARBA00023306"/>
    </source>
</evidence>
<gene>
    <name evidence="9" type="primary">ftsQ</name>
    <name evidence="11" type="ORF">DY262_19195</name>
</gene>
<dbReference type="Proteomes" id="UP000261931">
    <property type="component" value="Unassembled WGS sequence"/>
</dbReference>
<proteinExistence type="inferred from homology"/>
<comment type="caution">
    <text evidence="11">The sequence shown here is derived from an EMBL/GenBank/DDBJ whole genome shotgun (WGS) entry which is preliminary data.</text>
</comment>
<comment type="similarity">
    <text evidence="9">Belongs to the FtsQ/DivIB family. FtsQ subfamily.</text>
</comment>
<feature type="domain" description="POTRA" evidence="10">
    <location>
        <begin position="43"/>
        <end position="116"/>
    </location>
</feature>
<comment type="subunit">
    <text evidence="9">Part of a complex composed of FtsB, FtsL and FtsQ.</text>
</comment>
<comment type="subcellular location">
    <subcellularLocation>
        <location evidence="9">Cell inner membrane</location>
        <topology evidence="9">Single-pass type II membrane protein</topology>
    </subcellularLocation>
    <subcellularLocation>
        <location evidence="1">Membrane</location>
    </subcellularLocation>
    <text evidence="9">Localizes to the division septum.</text>
</comment>
<evidence type="ECO:0000256" key="7">
    <source>
        <dbReference type="ARBA" id="ARBA00023136"/>
    </source>
</evidence>
<dbReference type="PANTHER" id="PTHR35851:SF1">
    <property type="entry name" value="CELL DIVISION PROTEIN FTSQ"/>
    <property type="match status" value="1"/>
</dbReference>
<keyword evidence="5 9" id="KW-0812">Transmembrane</keyword>
<keyword evidence="8 9" id="KW-0131">Cell cycle</keyword>
<keyword evidence="3 9" id="KW-0997">Cell inner membrane</keyword>
<dbReference type="InterPro" id="IPR034746">
    <property type="entry name" value="POTRA"/>
</dbReference>
<evidence type="ECO:0000256" key="6">
    <source>
        <dbReference type="ARBA" id="ARBA00022989"/>
    </source>
</evidence>
<evidence type="ECO:0000256" key="9">
    <source>
        <dbReference type="HAMAP-Rule" id="MF_00911"/>
    </source>
</evidence>
<evidence type="ECO:0000256" key="2">
    <source>
        <dbReference type="ARBA" id="ARBA00022475"/>
    </source>
</evidence>
<evidence type="ECO:0000256" key="5">
    <source>
        <dbReference type="ARBA" id="ARBA00022692"/>
    </source>
</evidence>
<keyword evidence="2 9" id="KW-1003">Cell membrane</keyword>
<dbReference type="AlphaFoldDB" id="A0A372EEU0"/>
<keyword evidence="6 9" id="KW-1133">Transmembrane helix</keyword>
<evidence type="ECO:0000256" key="3">
    <source>
        <dbReference type="ARBA" id="ARBA00022519"/>
    </source>
</evidence>
<dbReference type="InterPro" id="IPR026579">
    <property type="entry name" value="FtsQ"/>
</dbReference>
<evidence type="ECO:0000313" key="12">
    <source>
        <dbReference type="Proteomes" id="UP000261931"/>
    </source>
</evidence>
<dbReference type="InterPro" id="IPR045335">
    <property type="entry name" value="FtsQ_C_sf"/>
</dbReference>
<dbReference type="EMBL" id="QVLS01000014">
    <property type="protein sequence ID" value="RFP76799.1"/>
    <property type="molecule type" value="Genomic_DNA"/>
</dbReference>
<organism evidence="11 12">
    <name type="scientific">Hydrogenophaga borbori</name>
    <dbReference type="NCBI Taxonomy" id="2294117"/>
    <lineage>
        <taxon>Bacteria</taxon>
        <taxon>Pseudomonadati</taxon>
        <taxon>Pseudomonadota</taxon>
        <taxon>Betaproteobacteria</taxon>
        <taxon>Burkholderiales</taxon>
        <taxon>Comamonadaceae</taxon>
        <taxon>Hydrogenophaga</taxon>
    </lineage>
</organism>